<dbReference type="Gene3D" id="3.40.50.300">
    <property type="entry name" value="P-loop containing nucleotide triphosphate hydrolases"/>
    <property type="match status" value="1"/>
</dbReference>
<dbReference type="CDD" id="cd01898">
    <property type="entry name" value="Obg"/>
    <property type="match status" value="1"/>
</dbReference>
<feature type="binding site" evidence="9">
    <location>
        <begin position="227"/>
        <end position="231"/>
    </location>
    <ligand>
        <name>GTP</name>
        <dbReference type="ChEBI" id="CHEBI:37565"/>
    </ligand>
</feature>
<dbReference type="AlphaFoldDB" id="A0A139PEG7"/>
<dbReference type="NCBIfam" id="TIGR03595">
    <property type="entry name" value="Obg_CgtA_exten"/>
    <property type="match status" value="1"/>
</dbReference>
<comment type="subunit">
    <text evidence="9">Monomer.</text>
</comment>
<reference evidence="13 14" key="1">
    <citation type="submission" date="2016-01" db="EMBL/GenBank/DDBJ databases">
        <title>Highly variable Streptococcus oralis are common among viridans streptococci isolated from primates.</title>
        <authorList>
            <person name="Denapaite D."/>
            <person name="Rieger M."/>
            <person name="Koendgen S."/>
            <person name="Brueckner R."/>
            <person name="Ochigava I."/>
            <person name="Kappeler P."/>
            <person name="Maetz-Rensing K."/>
            <person name="Leendertz F."/>
            <person name="Hakenbeck R."/>
        </authorList>
    </citation>
    <scope>NUCLEOTIDE SEQUENCE [LARGE SCALE GENOMIC DNA]</scope>
    <source>
        <strain evidence="13 14">DD16</strain>
    </source>
</reference>
<feature type="binding site" evidence="9">
    <location>
        <begin position="319"/>
        <end position="322"/>
    </location>
    <ligand>
        <name>GTP</name>
        <dbReference type="ChEBI" id="CHEBI:37565"/>
    </ligand>
</feature>
<comment type="subcellular location">
    <subcellularLocation>
        <location evidence="9">Cytoplasm</location>
    </subcellularLocation>
</comment>
<evidence type="ECO:0000313" key="13">
    <source>
        <dbReference type="EMBL" id="KXT87366.1"/>
    </source>
</evidence>
<dbReference type="Proteomes" id="UP000072653">
    <property type="component" value="Unassembled WGS sequence"/>
</dbReference>
<keyword evidence="8 9" id="KW-0342">GTP-binding</keyword>
<dbReference type="EMBL" id="LQOB01000097">
    <property type="protein sequence ID" value="KXT87366.1"/>
    <property type="molecule type" value="Genomic_DNA"/>
</dbReference>
<protein>
    <recommendedName>
        <fullName evidence="9">GTPase Obg</fullName>
        <ecNumber evidence="9">3.6.5.-</ecNumber>
    </recommendedName>
    <alternativeName>
        <fullName evidence="9">GTP-binding protein Obg</fullName>
    </alternativeName>
</protein>
<evidence type="ECO:0000259" key="10">
    <source>
        <dbReference type="PROSITE" id="PS51710"/>
    </source>
</evidence>
<proteinExistence type="inferred from homology"/>
<dbReference type="InterPro" id="IPR006169">
    <property type="entry name" value="GTP1_OBG_dom"/>
</dbReference>
<dbReference type="Pfam" id="PF01926">
    <property type="entry name" value="MMR_HSR1"/>
    <property type="match status" value="1"/>
</dbReference>
<feature type="domain" description="Obg" evidence="12">
    <location>
        <begin position="37"/>
        <end position="195"/>
    </location>
</feature>
<dbReference type="NCBIfam" id="NF008955">
    <property type="entry name" value="PRK12297.1"/>
    <property type="match status" value="1"/>
</dbReference>
<dbReference type="InterPro" id="IPR031167">
    <property type="entry name" value="G_OBG"/>
</dbReference>
<dbReference type="InterPro" id="IPR027417">
    <property type="entry name" value="P-loop_NTPase"/>
</dbReference>
<dbReference type="PROSITE" id="PS00905">
    <property type="entry name" value="GTP1_OBG"/>
    <property type="match status" value="1"/>
</dbReference>
<dbReference type="PANTHER" id="PTHR11702">
    <property type="entry name" value="DEVELOPMENTALLY REGULATED GTP-BINDING PROTEIN-RELATED"/>
    <property type="match status" value="1"/>
</dbReference>
<evidence type="ECO:0000259" key="11">
    <source>
        <dbReference type="PROSITE" id="PS51881"/>
    </source>
</evidence>
<dbReference type="FunFam" id="3.40.50.300:FF:000515">
    <property type="entry name" value="GTPase Obg"/>
    <property type="match status" value="1"/>
</dbReference>
<comment type="similarity">
    <text evidence="2 9">Belongs to the TRAFAC class OBG-HflX-like GTPase superfamily. OBG GTPase family.</text>
</comment>
<feature type="binding site" evidence="9">
    <location>
        <begin position="354"/>
        <end position="356"/>
    </location>
    <ligand>
        <name>GTP</name>
        <dbReference type="ChEBI" id="CHEBI:37565"/>
    </ligand>
</feature>
<dbReference type="InterPro" id="IPR045086">
    <property type="entry name" value="OBG_GTPase"/>
</dbReference>
<accession>A0A139PEG7</accession>
<dbReference type="NCBIfam" id="TIGR02729">
    <property type="entry name" value="Obg_CgtA"/>
    <property type="match status" value="1"/>
</dbReference>
<dbReference type="Gene3D" id="2.70.210.12">
    <property type="entry name" value="GTP1/OBG domain"/>
    <property type="match status" value="1"/>
</dbReference>
<dbReference type="InterPro" id="IPR006073">
    <property type="entry name" value="GTP-bd"/>
</dbReference>
<dbReference type="Pfam" id="PF01018">
    <property type="entry name" value="GTP1_OBG"/>
    <property type="match status" value="1"/>
</dbReference>
<feature type="domain" description="OCT" evidence="11">
    <location>
        <begin position="393"/>
        <end position="471"/>
    </location>
</feature>
<dbReference type="InterPro" id="IPR014100">
    <property type="entry name" value="GTP-bd_Obg/CgtA"/>
</dbReference>
<dbReference type="GO" id="GO:0005525">
    <property type="term" value="F:GTP binding"/>
    <property type="evidence" value="ECO:0007669"/>
    <property type="project" value="UniProtKB-UniRule"/>
</dbReference>
<dbReference type="SUPFAM" id="SSF82051">
    <property type="entry name" value="Obg GTP-binding protein N-terminal domain"/>
    <property type="match status" value="1"/>
</dbReference>
<dbReference type="SUPFAM" id="SSF52540">
    <property type="entry name" value="P-loop containing nucleoside triphosphate hydrolases"/>
    <property type="match status" value="1"/>
</dbReference>
<dbReference type="PROSITE" id="PS51881">
    <property type="entry name" value="OCT"/>
    <property type="match status" value="1"/>
</dbReference>
<comment type="cofactor">
    <cofactor evidence="1 9">
        <name>Mg(2+)</name>
        <dbReference type="ChEBI" id="CHEBI:18420"/>
    </cofactor>
</comment>
<dbReference type="Gene3D" id="3.30.300.350">
    <property type="entry name" value="GTP-binding protein OBG, C-terminal domain"/>
    <property type="match status" value="1"/>
</dbReference>
<evidence type="ECO:0000256" key="7">
    <source>
        <dbReference type="ARBA" id="ARBA00022842"/>
    </source>
</evidence>
<dbReference type="Pfam" id="PF09269">
    <property type="entry name" value="DUF1967"/>
    <property type="match status" value="1"/>
</dbReference>
<dbReference type="FunFam" id="2.70.210.12:FF:000001">
    <property type="entry name" value="GTPase Obg"/>
    <property type="match status" value="1"/>
</dbReference>
<evidence type="ECO:0000256" key="8">
    <source>
        <dbReference type="ARBA" id="ARBA00023134"/>
    </source>
</evidence>
<sequence length="471" mass="52487">MRQHLELLADSKQVAKIETITNDWIFQSFLKREENMSMFLDTAKIKVKAGNGGDGMVAFRREKYVPNGGPWGGDGGRGGNVVFVVDEGLRTLMDFRYNRHFKADSGEKGMTKGMHGRGAEDLRVRVPQGTTVRDAETGKVITDLIEHGQEFIVAHGGRGGRGNIRFATPKNPAPEISENGEPGQERELQLELKILADVGLVGFPSVGKSTLLSVITSAKPKIGAYHFTTIVPNLGMVRTPSGESFAVADLPGLIEGASQGVGLGTQFLRHIERTRVILHVIDMSASEGRDPYEDYVQINKELETYNLRLMERPQIIVANKMDMPESQENLKTFKEKLAANYDEFEELPAIFPISGLTKQGLATLLDATAELLDKTPEFPIYDESDMEEEAYYGFDEEEKAFEISRDDDATWVLSGEKLMKLFNMTNFDRDESVMKFARQLRGMGVDEALRARGAKDGDLVRIGKFEFEFVD</sequence>
<comment type="function">
    <text evidence="9">An essential GTPase which binds GTP, GDP and possibly (p)ppGpp with moderate affinity, with high nucleotide exchange rates and a fairly low GTP hydrolysis rate. Plays a role in control of the cell cycle, stress response, ribosome biogenesis and in those bacteria that undergo differentiation, in morphogenesis control.</text>
</comment>
<dbReference type="PROSITE" id="PS51710">
    <property type="entry name" value="G_OBG"/>
    <property type="match status" value="1"/>
</dbReference>
<dbReference type="PROSITE" id="PS51883">
    <property type="entry name" value="OBG"/>
    <property type="match status" value="1"/>
</dbReference>
<feature type="binding site" evidence="9">
    <location>
        <position position="209"/>
    </location>
    <ligand>
        <name>Mg(2+)</name>
        <dbReference type="ChEBI" id="CHEBI:18420"/>
    </ligand>
</feature>
<dbReference type="InterPro" id="IPR006074">
    <property type="entry name" value="GTP1-OBG_CS"/>
</dbReference>
<dbReference type="NCBIfam" id="NF008954">
    <property type="entry name" value="PRK12296.1"/>
    <property type="match status" value="1"/>
</dbReference>
<dbReference type="SUPFAM" id="SSF102741">
    <property type="entry name" value="Obg GTP-binding protein C-terminal domain"/>
    <property type="match status" value="1"/>
</dbReference>
<feature type="domain" description="OBG-type G" evidence="10">
    <location>
        <begin position="196"/>
        <end position="373"/>
    </location>
</feature>
<dbReference type="GO" id="GO:0042254">
    <property type="term" value="P:ribosome biogenesis"/>
    <property type="evidence" value="ECO:0007669"/>
    <property type="project" value="UniProtKB-UniRule"/>
</dbReference>
<evidence type="ECO:0000256" key="1">
    <source>
        <dbReference type="ARBA" id="ARBA00001946"/>
    </source>
</evidence>
<organism evidence="13 14">
    <name type="scientific">Streptococcus oralis</name>
    <dbReference type="NCBI Taxonomy" id="1303"/>
    <lineage>
        <taxon>Bacteria</taxon>
        <taxon>Bacillati</taxon>
        <taxon>Bacillota</taxon>
        <taxon>Bacilli</taxon>
        <taxon>Lactobacillales</taxon>
        <taxon>Streptococcaceae</taxon>
        <taxon>Streptococcus</taxon>
    </lineage>
</organism>
<keyword evidence="7 9" id="KW-0460">Magnesium</keyword>
<dbReference type="InterPro" id="IPR005225">
    <property type="entry name" value="Small_GTP-bd"/>
</dbReference>
<keyword evidence="3 9" id="KW-0963">Cytoplasm</keyword>
<dbReference type="NCBIfam" id="TIGR00231">
    <property type="entry name" value="small_GTP"/>
    <property type="match status" value="1"/>
</dbReference>
<evidence type="ECO:0000256" key="4">
    <source>
        <dbReference type="ARBA" id="ARBA00022723"/>
    </source>
</evidence>
<dbReference type="NCBIfam" id="NF008956">
    <property type="entry name" value="PRK12299.1"/>
    <property type="match status" value="1"/>
</dbReference>
<gene>
    <name evidence="9" type="primary">obg</name>
    <name evidence="13" type="ORF">SORDD16_00780</name>
</gene>
<keyword evidence="5 9" id="KW-0547">Nucleotide-binding</keyword>
<feature type="binding site" evidence="9">
    <location>
        <begin position="202"/>
        <end position="209"/>
    </location>
    <ligand>
        <name>GTP</name>
        <dbReference type="ChEBI" id="CHEBI:37565"/>
    </ligand>
</feature>
<comment type="caution">
    <text evidence="13">The sequence shown here is derived from an EMBL/GenBank/DDBJ whole genome shotgun (WGS) entry which is preliminary data.</text>
</comment>
<dbReference type="HAMAP" id="MF_01454">
    <property type="entry name" value="GTPase_Obg"/>
    <property type="match status" value="1"/>
</dbReference>
<dbReference type="PATRIC" id="fig|1303.79.peg.883"/>
<dbReference type="InterPro" id="IPR036346">
    <property type="entry name" value="GTP-bd_prot_GTP1/OBG_C_sf"/>
</dbReference>
<name>A0A139PEG7_STROR</name>
<feature type="binding site" evidence="9">
    <location>
        <position position="229"/>
    </location>
    <ligand>
        <name>Mg(2+)</name>
        <dbReference type="ChEBI" id="CHEBI:18420"/>
    </ligand>
</feature>
<evidence type="ECO:0000256" key="2">
    <source>
        <dbReference type="ARBA" id="ARBA00007699"/>
    </source>
</evidence>
<dbReference type="InterPro" id="IPR036726">
    <property type="entry name" value="GTP1_OBG_dom_sf"/>
</dbReference>
<keyword evidence="4 9" id="KW-0479">Metal-binding</keyword>
<evidence type="ECO:0000256" key="9">
    <source>
        <dbReference type="HAMAP-Rule" id="MF_01454"/>
    </source>
</evidence>
<evidence type="ECO:0000313" key="14">
    <source>
        <dbReference type="Proteomes" id="UP000072653"/>
    </source>
</evidence>
<dbReference type="GO" id="GO:0000287">
    <property type="term" value="F:magnesium ion binding"/>
    <property type="evidence" value="ECO:0007669"/>
    <property type="project" value="InterPro"/>
</dbReference>
<evidence type="ECO:0000256" key="5">
    <source>
        <dbReference type="ARBA" id="ARBA00022741"/>
    </source>
</evidence>
<dbReference type="EC" id="3.6.5.-" evidence="9"/>
<dbReference type="GO" id="GO:0003924">
    <property type="term" value="F:GTPase activity"/>
    <property type="evidence" value="ECO:0007669"/>
    <property type="project" value="UniProtKB-UniRule"/>
</dbReference>
<dbReference type="PIRSF" id="PIRSF002401">
    <property type="entry name" value="GTP_bd_Obg/CgtA"/>
    <property type="match status" value="1"/>
</dbReference>
<feature type="binding site" evidence="9">
    <location>
        <begin position="249"/>
        <end position="252"/>
    </location>
    <ligand>
        <name>GTP</name>
        <dbReference type="ChEBI" id="CHEBI:37565"/>
    </ligand>
</feature>
<keyword evidence="6 9" id="KW-0378">Hydrolase</keyword>
<dbReference type="PRINTS" id="PR00326">
    <property type="entry name" value="GTP1OBG"/>
</dbReference>
<evidence type="ECO:0000256" key="3">
    <source>
        <dbReference type="ARBA" id="ARBA00022490"/>
    </source>
</evidence>
<evidence type="ECO:0000259" key="12">
    <source>
        <dbReference type="PROSITE" id="PS51883"/>
    </source>
</evidence>
<dbReference type="PANTHER" id="PTHR11702:SF31">
    <property type="entry name" value="MITOCHONDRIAL RIBOSOME-ASSOCIATED GTPASE 2"/>
    <property type="match status" value="1"/>
</dbReference>
<evidence type="ECO:0000256" key="6">
    <source>
        <dbReference type="ARBA" id="ARBA00022801"/>
    </source>
</evidence>
<dbReference type="InterPro" id="IPR015349">
    <property type="entry name" value="OCT_dom"/>
</dbReference>
<dbReference type="GO" id="GO:0005737">
    <property type="term" value="C:cytoplasm"/>
    <property type="evidence" value="ECO:0007669"/>
    <property type="project" value="UniProtKB-SubCell"/>
</dbReference>